<dbReference type="Proteomes" id="UP000290289">
    <property type="component" value="Chromosome 2"/>
</dbReference>
<dbReference type="SUPFAM" id="SSF48264">
    <property type="entry name" value="Cytochrome P450"/>
    <property type="match status" value="1"/>
</dbReference>
<evidence type="ECO:0000313" key="3">
    <source>
        <dbReference type="Proteomes" id="UP000290289"/>
    </source>
</evidence>
<organism evidence="2 3">
    <name type="scientific">Malus domestica</name>
    <name type="common">Apple</name>
    <name type="synonym">Pyrus malus</name>
    <dbReference type="NCBI Taxonomy" id="3750"/>
    <lineage>
        <taxon>Eukaryota</taxon>
        <taxon>Viridiplantae</taxon>
        <taxon>Streptophyta</taxon>
        <taxon>Embryophyta</taxon>
        <taxon>Tracheophyta</taxon>
        <taxon>Spermatophyta</taxon>
        <taxon>Magnoliopsida</taxon>
        <taxon>eudicotyledons</taxon>
        <taxon>Gunneridae</taxon>
        <taxon>Pentapetalae</taxon>
        <taxon>rosids</taxon>
        <taxon>fabids</taxon>
        <taxon>Rosales</taxon>
        <taxon>Rosaceae</taxon>
        <taxon>Amygdaloideae</taxon>
        <taxon>Maleae</taxon>
        <taxon>Malus</taxon>
    </lineage>
</organism>
<keyword evidence="1" id="KW-1133">Transmembrane helix</keyword>
<dbReference type="EMBL" id="RDQH01000328">
    <property type="protein sequence ID" value="RXI05002.1"/>
    <property type="molecule type" value="Genomic_DNA"/>
</dbReference>
<evidence type="ECO:0000313" key="2">
    <source>
        <dbReference type="EMBL" id="RXI05002.1"/>
    </source>
</evidence>
<name>A0A498KHG4_MALDO</name>
<protein>
    <submittedName>
        <fullName evidence="2">Uncharacterized protein</fullName>
    </submittedName>
</protein>
<dbReference type="PANTHER" id="PTHR47951">
    <property type="entry name" value="OS08G0547900 PROTEIN"/>
    <property type="match status" value="1"/>
</dbReference>
<comment type="caution">
    <text evidence="2">The sequence shown here is derived from an EMBL/GenBank/DDBJ whole genome shotgun (WGS) entry which is preliminary data.</text>
</comment>
<dbReference type="GO" id="GO:0004497">
    <property type="term" value="F:monooxygenase activity"/>
    <property type="evidence" value="ECO:0007669"/>
    <property type="project" value="InterPro"/>
</dbReference>
<dbReference type="AlphaFoldDB" id="A0A498KHG4"/>
<dbReference type="PANTHER" id="PTHR47951:SF3">
    <property type="entry name" value="CYTOCHROME P450, FAMILY 706, SUBFAMILY A, POLYPEPTIDE 4"/>
    <property type="match status" value="1"/>
</dbReference>
<dbReference type="GO" id="GO:0016705">
    <property type="term" value="F:oxidoreductase activity, acting on paired donors, with incorporation or reduction of molecular oxygen"/>
    <property type="evidence" value="ECO:0007669"/>
    <property type="project" value="InterPro"/>
</dbReference>
<keyword evidence="3" id="KW-1185">Reference proteome</keyword>
<dbReference type="GO" id="GO:0020037">
    <property type="term" value="F:heme binding"/>
    <property type="evidence" value="ECO:0007669"/>
    <property type="project" value="InterPro"/>
</dbReference>
<dbReference type="InterPro" id="IPR001128">
    <property type="entry name" value="Cyt_P450"/>
</dbReference>
<accession>A0A498KHG4</accession>
<proteinExistence type="predicted"/>
<keyword evidence="1" id="KW-0812">Transmembrane</keyword>
<dbReference type="InterPro" id="IPR036396">
    <property type="entry name" value="Cyt_P450_sf"/>
</dbReference>
<dbReference type="Pfam" id="PF00067">
    <property type="entry name" value="p450"/>
    <property type="match status" value="1"/>
</dbReference>
<evidence type="ECO:0000256" key="1">
    <source>
        <dbReference type="SAM" id="Phobius"/>
    </source>
</evidence>
<dbReference type="Gene3D" id="1.10.630.10">
    <property type="entry name" value="Cytochrome P450"/>
    <property type="match status" value="1"/>
</dbReference>
<keyword evidence="1" id="KW-0472">Membrane</keyword>
<dbReference type="GO" id="GO:0005506">
    <property type="term" value="F:iron ion binding"/>
    <property type="evidence" value="ECO:0007669"/>
    <property type="project" value="InterPro"/>
</dbReference>
<reference evidence="2 3" key="1">
    <citation type="submission" date="2018-10" db="EMBL/GenBank/DDBJ databases">
        <title>A high-quality apple genome assembly.</title>
        <authorList>
            <person name="Hu J."/>
        </authorList>
    </citation>
    <scope>NUCLEOTIDE SEQUENCE [LARGE SCALE GENOMIC DNA]</scope>
    <source>
        <strain evidence="3">cv. HFTH1</strain>
        <tissue evidence="2">Young leaf</tissue>
    </source>
</reference>
<feature type="transmembrane region" description="Helical" evidence="1">
    <location>
        <begin position="29"/>
        <end position="47"/>
    </location>
</feature>
<gene>
    <name evidence="2" type="ORF">DVH24_006259</name>
</gene>
<sequence length="141" mass="15525">MLNNMASDSHSSYLYSLWSQSHQSSTDQTLLTFISAIFLVFLYLWLVKKSNNPNPPLPPGPQALPLLGNLLFLDPELHSYFAGLAQSYGPIFKLCLSNIVDVAVTSPSLAREILKDHDITFANHDVPSAGRAASYEGFNIV</sequence>